<feature type="compositionally biased region" description="Basic and acidic residues" evidence="1">
    <location>
        <begin position="52"/>
        <end position="90"/>
    </location>
</feature>
<dbReference type="PATRIC" id="fig|1618023.3.peg.333"/>
<evidence type="ECO:0000313" key="3">
    <source>
        <dbReference type="Proteomes" id="UP000032452"/>
    </source>
</evidence>
<dbReference type="STRING" id="1618023.UH38_16445"/>
<organism evidence="2 3">
    <name type="scientific">Aliterella atlantica CENA595</name>
    <dbReference type="NCBI Taxonomy" id="1618023"/>
    <lineage>
        <taxon>Bacteria</taxon>
        <taxon>Bacillati</taxon>
        <taxon>Cyanobacteriota</taxon>
        <taxon>Cyanophyceae</taxon>
        <taxon>Chroococcidiopsidales</taxon>
        <taxon>Aliterellaceae</taxon>
        <taxon>Aliterella</taxon>
    </lineage>
</organism>
<evidence type="ECO:0000313" key="2">
    <source>
        <dbReference type="EMBL" id="KJH70732.1"/>
    </source>
</evidence>
<comment type="caution">
    <text evidence="2">The sequence shown here is derived from an EMBL/GenBank/DDBJ whole genome shotgun (WGS) entry which is preliminary data.</text>
</comment>
<sequence>MKSQVKKRLPKHPHRLASALFLTGILSLSSSSILVQNATAVTQATKGELIADRGSDDSYDDRGRRGRGSDNYEDNRGRRNRGSDNYEGDRGRRRNSSRGQLPARLANAVILDLSKRTGIAPGRLQVTQSSRQTWSDGCLGLARPDEICTQALVDGWRVVVSNNRRTWVYRTDSTGRVLRLQGENSASNTNKLPNSIARAVLRNAARQLNVSTSQVEVVRAQRRNWSDSCLGLGRLDYQCAAEIVPGWLVTVESGRDRLVYRTGDMDSAIVLDEAASSFDNNASSEIRPVEIPRSQLPPDLESDEVFRAIASGGIAGRTYETILFADGRVVRVLVSDRNNARPQTYQISRQQVRQFERLLQQQRFEGFDGLSYPPSRGTADFMNVTLTSQRATTSYTDINQDRLPRSLQSVIQAWNQIASDRI</sequence>
<dbReference type="OrthoDB" id="3723110at2"/>
<dbReference type="RefSeq" id="WP_045055856.1">
    <property type="nucleotide sequence ID" value="NZ_CAWMDP010000006.1"/>
</dbReference>
<dbReference type="EMBL" id="JYON01000019">
    <property type="protein sequence ID" value="KJH70732.1"/>
    <property type="molecule type" value="Genomic_DNA"/>
</dbReference>
<evidence type="ECO:0000256" key="1">
    <source>
        <dbReference type="SAM" id="MobiDB-lite"/>
    </source>
</evidence>
<dbReference type="AlphaFoldDB" id="A0A0D8ZQX1"/>
<protein>
    <submittedName>
        <fullName evidence="2">Uncharacterized protein</fullName>
    </submittedName>
</protein>
<gene>
    <name evidence="2" type="ORF">UH38_16445</name>
</gene>
<accession>A0A0D8ZQX1</accession>
<dbReference type="Proteomes" id="UP000032452">
    <property type="component" value="Unassembled WGS sequence"/>
</dbReference>
<name>A0A0D8ZQX1_9CYAN</name>
<reference evidence="2 3" key="1">
    <citation type="submission" date="2015-02" db="EMBL/GenBank/DDBJ databases">
        <title>Draft genome of a novel marine cyanobacterium (Chroococcales) isolated from South Atlantic Ocean.</title>
        <authorList>
            <person name="Rigonato J."/>
            <person name="Alvarenga D.O."/>
            <person name="Branco L.H."/>
            <person name="Varani A.M."/>
            <person name="Brandini F.P."/>
            <person name="Fiore M.F."/>
        </authorList>
    </citation>
    <scope>NUCLEOTIDE SEQUENCE [LARGE SCALE GENOMIC DNA]</scope>
    <source>
        <strain evidence="2 3">CENA595</strain>
    </source>
</reference>
<feature type="region of interest" description="Disordered" evidence="1">
    <location>
        <begin position="52"/>
        <end position="101"/>
    </location>
</feature>
<proteinExistence type="predicted"/>
<keyword evidence="3" id="KW-1185">Reference proteome</keyword>